<evidence type="ECO:0000256" key="3">
    <source>
        <dbReference type="ARBA" id="ARBA00022741"/>
    </source>
</evidence>
<evidence type="ECO:0000256" key="4">
    <source>
        <dbReference type="ARBA" id="ARBA00022777"/>
    </source>
</evidence>
<organism evidence="9 10">
    <name type="scientific">Pendulispora albinea</name>
    <dbReference type="NCBI Taxonomy" id="2741071"/>
    <lineage>
        <taxon>Bacteria</taxon>
        <taxon>Pseudomonadati</taxon>
        <taxon>Myxococcota</taxon>
        <taxon>Myxococcia</taxon>
        <taxon>Myxococcales</taxon>
        <taxon>Sorangiineae</taxon>
        <taxon>Pendulisporaceae</taxon>
        <taxon>Pendulispora</taxon>
    </lineage>
</organism>
<proteinExistence type="predicted"/>
<keyword evidence="10" id="KW-1185">Reference proteome</keyword>
<name>A0ABZ2LUX7_9BACT</name>
<dbReference type="GO" id="GO:0016301">
    <property type="term" value="F:kinase activity"/>
    <property type="evidence" value="ECO:0007669"/>
    <property type="project" value="UniProtKB-KW"/>
</dbReference>
<feature type="region of interest" description="Disordered" evidence="6">
    <location>
        <begin position="425"/>
        <end position="450"/>
    </location>
</feature>
<keyword evidence="5" id="KW-0067">ATP-binding</keyword>
<keyword evidence="3" id="KW-0547">Nucleotide-binding</keyword>
<feature type="transmembrane region" description="Helical" evidence="7">
    <location>
        <begin position="475"/>
        <end position="500"/>
    </location>
</feature>
<dbReference type="Proteomes" id="UP001370348">
    <property type="component" value="Chromosome"/>
</dbReference>
<keyword evidence="7" id="KW-1133">Transmembrane helix</keyword>
<dbReference type="CDD" id="cd14014">
    <property type="entry name" value="STKc_PknB_like"/>
    <property type="match status" value="1"/>
</dbReference>
<dbReference type="PROSITE" id="PS50011">
    <property type="entry name" value="PROTEIN_KINASE_DOM"/>
    <property type="match status" value="1"/>
</dbReference>
<dbReference type="Gene3D" id="3.30.200.20">
    <property type="entry name" value="Phosphorylase Kinase, domain 1"/>
    <property type="match status" value="1"/>
</dbReference>
<dbReference type="PRINTS" id="PR01217">
    <property type="entry name" value="PRICHEXTENSN"/>
</dbReference>
<dbReference type="PANTHER" id="PTHR43671">
    <property type="entry name" value="SERINE/THREONINE-PROTEIN KINASE NEK"/>
    <property type="match status" value="1"/>
</dbReference>
<dbReference type="InterPro" id="IPR050660">
    <property type="entry name" value="NEK_Ser/Thr_kinase"/>
</dbReference>
<dbReference type="EMBL" id="CP089984">
    <property type="protein sequence ID" value="WXB12926.1"/>
    <property type="molecule type" value="Genomic_DNA"/>
</dbReference>
<reference evidence="9 10" key="1">
    <citation type="submission" date="2021-12" db="EMBL/GenBank/DDBJ databases">
        <title>Discovery of the Pendulisporaceae a myxobacterial family with distinct sporulation behavior and unique specialized metabolism.</title>
        <authorList>
            <person name="Garcia R."/>
            <person name="Popoff A."/>
            <person name="Bader C.D."/>
            <person name="Loehr J."/>
            <person name="Walesch S."/>
            <person name="Walt C."/>
            <person name="Boldt J."/>
            <person name="Bunk B."/>
            <person name="Haeckl F.J.F.P.J."/>
            <person name="Gunesch A.P."/>
            <person name="Birkelbach J."/>
            <person name="Nuebel U."/>
            <person name="Pietschmann T."/>
            <person name="Bach T."/>
            <person name="Mueller R."/>
        </authorList>
    </citation>
    <scope>NUCLEOTIDE SEQUENCE [LARGE SCALE GENOMIC DNA]</scope>
    <source>
        <strain evidence="9 10">MSr11954</strain>
    </source>
</reference>
<feature type="domain" description="Protein kinase" evidence="8">
    <location>
        <begin position="5"/>
        <end position="283"/>
    </location>
</feature>
<keyword evidence="7" id="KW-0812">Transmembrane</keyword>
<accession>A0ABZ2LUX7</accession>
<evidence type="ECO:0000313" key="9">
    <source>
        <dbReference type="EMBL" id="WXB12926.1"/>
    </source>
</evidence>
<dbReference type="InterPro" id="IPR000719">
    <property type="entry name" value="Prot_kinase_dom"/>
</dbReference>
<dbReference type="Gene3D" id="1.10.510.10">
    <property type="entry name" value="Transferase(Phosphotransferase) domain 1"/>
    <property type="match status" value="1"/>
</dbReference>
<evidence type="ECO:0000256" key="1">
    <source>
        <dbReference type="ARBA" id="ARBA00012513"/>
    </source>
</evidence>
<dbReference type="EC" id="2.7.11.1" evidence="1"/>
<keyword evidence="7" id="KW-0472">Membrane</keyword>
<gene>
    <name evidence="9" type="ORF">LZC94_34385</name>
</gene>
<protein>
    <recommendedName>
        <fullName evidence="1">non-specific serine/threonine protein kinase</fullName>
        <ecNumber evidence="1">2.7.11.1</ecNumber>
    </recommendedName>
</protein>
<evidence type="ECO:0000256" key="6">
    <source>
        <dbReference type="SAM" id="MobiDB-lite"/>
    </source>
</evidence>
<dbReference type="Pfam" id="PF00069">
    <property type="entry name" value="Pkinase"/>
    <property type="match status" value="1"/>
</dbReference>
<dbReference type="InterPro" id="IPR011009">
    <property type="entry name" value="Kinase-like_dom_sf"/>
</dbReference>
<sequence>MVGRYHLIEEVGRSTFGPLHLARYEGPNAFQRWSSILEVEARFSRDSEFRHAFFQSARTSARIQHPNVVATLDVGETEGMLWLASEYLLGETAKELLTLARHRQVPVPWDIACRIVADAALGLDAIHELTHATTGEPMRLVHGRLAPHRIAVTYDGVTKVLEPSAPFVALSPGEAGQAKMMVGRAMAYTAPELLRGEAFDRRVDIFSLGVVLWELCAGRRLFGGADEGEIRAKIHANAVPPLSEAVRGFPAEVEALIHQTLAPDPASRMQNAKALARALHQALVKEGLVVTDDEVARYLLHSFPERLPRKKSRLLTAADVTHVFRRDAVLPVAPSASGASAAVAPTPAVPFAPPFVSGAVRLPSDTIPDDLPPPLLFRPSESPNLPGASPVSPVPEAARVSAVPVSPVPGAARVSAAPVSPVPGAARVSAVPGAPRTSQVPGSGRGTQAPVLMPIGMPPRPRGLFDTDSGSRSPWIGPAILFVVFGVAVAVIAVLVVVMVRRSNAIDAPVAALSAAAAPMPPPVAAPSAVTPVPTPSTVTPVPTPSTVIAAPTSAATPSTATPLPTLPAVTPRPQLPAATSVALAAPSPAPIPLPRPSASAAAPPAPKGRLTVICDPACDDVLDGKSSLGPSPIYKRATSLGTHRLTLKTTDPKAEKVVEVDVVEGDVTVVKESLLP</sequence>
<dbReference type="RefSeq" id="WP_394822546.1">
    <property type="nucleotide sequence ID" value="NZ_CP089984.1"/>
</dbReference>
<evidence type="ECO:0000259" key="8">
    <source>
        <dbReference type="PROSITE" id="PS50011"/>
    </source>
</evidence>
<dbReference type="PANTHER" id="PTHR43671:SF13">
    <property type="entry name" value="SERINE_THREONINE-PROTEIN KINASE NEK2"/>
    <property type="match status" value="1"/>
</dbReference>
<keyword evidence="2" id="KW-0808">Transferase</keyword>
<evidence type="ECO:0000313" key="10">
    <source>
        <dbReference type="Proteomes" id="UP001370348"/>
    </source>
</evidence>
<evidence type="ECO:0000256" key="7">
    <source>
        <dbReference type="SAM" id="Phobius"/>
    </source>
</evidence>
<feature type="region of interest" description="Disordered" evidence="6">
    <location>
        <begin position="553"/>
        <end position="572"/>
    </location>
</feature>
<dbReference type="SUPFAM" id="SSF56112">
    <property type="entry name" value="Protein kinase-like (PK-like)"/>
    <property type="match status" value="1"/>
</dbReference>
<evidence type="ECO:0000256" key="5">
    <source>
        <dbReference type="ARBA" id="ARBA00022840"/>
    </source>
</evidence>
<evidence type="ECO:0000256" key="2">
    <source>
        <dbReference type="ARBA" id="ARBA00022679"/>
    </source>
</evidence>
<feature type="compositionally biased region" description="Low complexity" evidence="6">
    <location>
        <begin position="425"/>
        <end position="436"/>
    </location>
</feature>
<keyword evidence="4 9" id="KW-0418">Kinase</keyword>
<feature type="region of interest" description="Disordered" evidence="6">
    <location>
        <begin position="370"/>
        <end position="392"/>
    </location>
</feature>